<evidence type="ECO:0000313" key="3">
    <source>
        <dbReference type="Proteomes" id="UP000318288"/>
    </source>
</evidence>
<comment type="caution">
    <text evidence="2">The sequence shown here is derived from an EMBL/GenBank/DDBJ whole genome shotgun (WGS) entry which is preliminary data.</text>
</comment>
<name>A0A5C6EJK9_9BACT</name>
<evidence type="ECO:0000259" key="1">
    <source>
        <dbReference type="Pfam" id="PF13808"/>
    </source>
</evidence>
<dbReference type="InterPro" id="IPR011474">
    <property type="entry name" value="DUF1580"/>
</dbReference>
<keyword evidence="3" id="KW-1185">Reference proteome</keyword>
<dbReference type="InterPro" id="IPR047647">
    <property type="entry name" value="ISAs1_transpos"/>
</dbReference>
<reference evidence="2 3" key="1">
    <citation type="submission" date="2019-02" db="EMBL/GenBank/DDBJ databases">
        <title>Deep-cultivation of Planctomycetes and their phenomic and genomic characterization uncovers novel biology.</title>
        <authorList>
            <person name="Wiegand S."/>
            <person name="Jogler M."/>
            <person name="Boedeker C."/>
            <person name="Pinto D."/>
            <person name="Vollmers J."/>
            <person name="Rivas-Marin E."/>
            <person name="Kohn T."/>
            <person name="Peeters S.H."/>
            <person name="Heuer A."/>
            <person name="Rast P."/>
            <person name="Oberbeckmann S."/>
            <person name="Bunk B."/>
            <person name="Jeske O."/>
            <person name="Meyerdierks A."/>
            <person name="Storesund J.E."/>
            <person name="Kallscheuer N."/>
            <person name="Luecker S."/>
            <person name="Lage O.M."/>
            <person name="Pohl T."/>
            <person name="Merkel B.J."/>
            <person name="Hornburger P."/>
            <person name="Mueller R.-W."/>
            <person name="Bruemmer F."/>
            <person name="Labrenz M."/>
            <person name="Spormann A.M."/>
            <person name="Op Den Camp H."/>
            <person name="Overmann J."/>
            <person name="Amann R."/>
            <person name="Jetten M.S.M."/>
            <person name="Mascher T."/>
            <person name="Medema M.H."/>
            <person name="Devos D.P."/>
            <person name="Kaster A.-K."/>
            <person name="Ovreas L."/>
            <person name="Rohde M."/>
            <person name="Galperin M.Y."/>
            <person name="Jogler C."/>
        </authorList>
    </citation>
    <scope>NUCLEOTIDE SEQUENCE [LARGE SCALE GENOMIC DNA]</scope>
    <source>
        <strain evidence="2 3">Poly51</strain>
    </source>
</reference>
<dbReference type="InterPro" id="IPR032806">
    <property type="entry name" value="YbfD_N"/>
</dbReference>
<sequence>MNSPAAIVCKSFVNVTDPRAERGHNHDLLEVIFITLTATICGANSWTDVERFANGKIKWFRRYIKLENGVPSHDTLGRIFSRLDTGEFLAAMHHWVDQFARSLRGKGIAIDGKVLRGSFDRAAAQSPLHTMAAFATETRLVIRQLSGIPDEKLTEDVLSLSQAARELHGRPHPSTIWRWAKRGVNGVKLETIRIGSGRIYTSKQSVARFLEATQESAKS</sequence>
<dbReference type="Proteomes" id="UP000318288">
    <property type="component" value="Unassembled WGS sequence"/>
</dbReference>
<dbReference type="Pfam" id="PF13808">
    <property type="entry name" value="DDE_Tnp_1_assoc"/>
    <property type="match status" value="1"/>
</dbReference>
<feature type="domain" description="H repeat-associated protein N-terminal" evidence="1">
    <location>
        <begin position="11"/>
        <end position="96"/>
    </location>
</feature>
<dbReference type="InterPro" id="IPR051698">
    <property type="entry name" value="Transposase_11-like"/>
</dbReference>
<dbReference type="EMBL" id="SJPW01000006">
    <property type="protein sequence ID" value="TWU48734.1"/>
    <property type="molecule type" value="Genomic_DNA"/>
</dbReference>
<dbReference type="Pfam" id="PF07618">
    <property type="entry name" value="DUF1580"/>
    <property type="match status" value="1"/>
</dbReference>
<protein>
    <recommendedName>
        <fullName evidence="1">H repeat-associated protein N-terminal domain-containing protein</fullName>
    </recommendedName>
</protein>
<dbReference type="AlphaFoldDB" id="A0A5C6EJK9"/>
<dbReference type="NCBIfam" id="NF033564">
    <property type="entry name" value="transpos_ISAs1"/>
    <property type="match status" value="1"/>
</dbReference>
<dbReference type="PANTHER" id="PTHR30298:SF0">
    <property type="entry name" value="PROTEIN YBFL-RELATED"/>
    <property type="match status" value="1"/>
</dbReference>
<evidence type="ECO:0000313" key="2">
    <source>
        <dbReference type="EMBL" id="TWU48734.1"/>
    </source>
</evidence>
<accession>A0A5C6EJK9</accession>
<dbReference type="RefSeq" id="WP_146460261.1">
    <property type="nucleotide sequence ID" value="NZ_SJPW01000006.1"/>
</dbReference>
<organism evidence="2 3">
    <name type="scientific">Rubripirellula tenax</name>
    <dbReference type="NCBI Taxonomy" id="2528015"/>
    <lineage>
        <taxon>Bacteria</taxon>
        <taxon>Pseudomonadati</taxon>
        <taxon>Planctomycetota</taxon>
        <taxon>Planctomycetia</taxon>
        <taxon>Pirellulales</taxon>
        <taxon>Pirellulaceae</taxon>
        <taxon>Rubripirellula</taxon>
    </lineage>
</organism>
<dbReference type="PANTHER" id="PTHR30298">
    <property type="entry name" value="H REPEAT-ASSOCIATED PREDICTED TRANSPOSASE"/>
    <property type="match status" value="1"/>
</dbReference>
<gene>
    <name evidence="2" type="ORF">Poly51_46370</name>
</gene>
<proteinExistence type="predicted"/>
<dbReference type="OrthoDB" id="290434at2"/>